<dbReference type="PIRSF" id="PIRSF002786">
    <property type="entry name" value="XcpX"/>
    <property type="match status" value="1"/>
</dbReference>
<evidence type="ECO:0000256" key="3">
    <source>
        <dbReference type="ARBA" id="ARBA00022448"/>
    </source>
</evidence>
<dbReference type="EMBL" id="CP012808">
    <property type="protein sequence ID" value="ALH95992.1"/>
    <property type="molecule type" value="Genomic_DNA"/>
</dbReference>
<keyword evidence="6" id="KW-0812">Transmembrane</keyword>
<keyword evidence="3 10" id="KW-0813">Transport</keyword>
<dbReference type="GO" id="GO:0005886">
    <property type="term" value="C:plasma membrane"/>
    <property type="evidence" value="ECO:0007669"/>
    <property type="project" value="UniProtKB-SubCell"/>
</dbReference>
<dbReference type="Gene3D" id="1.10.40.60">
    <property type="entry name" value="EpsJ-like"/>
    <property type="match status" value="2"/>
</dbReference>
<evidence type="ECO:0000313" key="13">
    <source>
        <dbReference type="EMBL" id="ALH95992.1"/>
    </source>
</evidence>
<dbReference type="InterPro" id="IPR049031">
    <property type="entry name" value="T2SSK_SAM-like_1st"/>
</dbReference>
<evidence type="ECO:0000256" key="6">
    <source>
        <dbReference type="ARBA" id="ARBA00022692"/>
    </source>
</evidence>
<dbReference type="KEGG" id="aei:AOY20_10880"/>
<protein>
    <recommendedName>
        <fullName evidence="10">Type II secretion system protein K</fullName>
    </recommendedName>
</protein>
<accession>A0A0N9W4C5</accession>
<evidence type="ECO:0000256" key="8">
    <source>
        <dbReference type="ARBA" id="ARBA00022989"/>
    </source>
</evidence>
<keyword evidence="5 10" id="KW-0997">Cell inner membrane</keyword>
<evidence type="ECO:0000313" key="14">
    <source>
        <dbReference type="Proteomes" id="UP000064939"/>
    </source>
</evidence>
<dbReference type="PANTHER" id="PTHR38831">
    <property type="entry name" value="TYPE II SECRETION SYSTEM PROTEIN K"/>
    <property type="match status" value="1"/>
</dbReference>
<evidence type="ECO:0000256" key="10">
    <source>
        <dbReference type="PIRNR" id="PIRNR002786"/>
    </source>
</evidence>
<dbReference type="RefSeq" id="WP_054581880.1">
    <property type="nucleotide sequence ID" value="NZ_CP012808.1"/>
</dbReference>
<comment type="subcellular location">
    <subcellularLocation>
        <location evidence="1 10">Cell inner membrane</location>
    </subcellularLocation>
</comment>
<feature type="domain" description="T2SS protein K first SAM-like" evidence="12">
    <location>
        <begin position="101"/>
        <end position="203"/>
    </location>
</feature>
<evidence type="ECO:0000256" key="9">
    <source>
        <dbReference type="ARBA" id="ARBA00023136"/>
    </source>
</evidence>
<dbReference type="InterPro" id="IPR049179">
    <property type="entry name" value="T2SSK_SAM-like_2nd"/>
</dbReference>
<dbReference type="SUPFAM" id="SSF158544">
    <property type="entry name" value="GspK insert domain-like"/>
    <property type="match status" value="1"/>
</dbReference>
<sequence length="325" mass="36731">MKKQQGIALITILVMVALATILAATIVKYQTNTRENTDYLKRQSQALLYAKSAESFFQEILIDDAKNAGEVDHLNETWAKPIPTFPIDGGTITGVLEDESGKFNLNRLLKEDGSVNESAKAWFEKLLIRVGLQAQLVEAVIDWQDANDEPVGSMGAESSYYAGFKGRNLPSNQKFFNVEELRQVRGFEGDAYDLIELYITAQPKTETAVNVNTASGFLIASMHPQLDALAIQSELDRRKQNLQYFKNVDDLWSLDSMRGIDNETKKAVTPLLGVKSNFFKAKIEVFLHERKRQFTSYFVRDNQKIYIHHRSLSPFLPLVISKSLD</sequence>
<evidence type="ECO:0000256" key="7">
    <source>
        <dbReference type="ARBA" id="ARBA00022927"/>
    </source>
</evidence>
<feature type="domain" description="T2SS protein K second SAM-like" evidence="11">
    <location>
        <begin position="209"/>
        <end position="274"/>
    </location>
</feature>
<comment type="similarity">
    <text evidence="2 10">Belongs to the GSP K family.</text>
</comment>
<evidence type="ECO:0000256" key="2">
    <source>
        <dbReference type="ARBA" id="ARBA00007246"/>
    </source>
</evidence>
<dbReference type="Proteomes" id="UP000064939">
    <property type="component" value="Chromosome"/>
</dbReference>
<dbReference type="NCBIfam" id="NF037980">
    <property type="entry name" value="T2SS_GspK"/>
    <property type="match status" value="1"/>
</dbReference>
<organism evidence="13 14">
    <name type="scientific">Acinetobacter equi</name>
    <dbReference type="NCBI Taxonomy" id="1324350"/>
    <lineage>
        <taxon>Bacteria</taxon>
        <taxon>Pseudomonadati</taxon>
        <taxon>Pseudomonadota</taxon>
        <taxon>Gammaproteobacteria</taxon>
        <taxon>Moraxellales</taxon>
        <taxon>Moraxellaceae</taxon>
        <taxon>Acinetobacter</taxon>
    </lineage>
</organism>
<name>A0A0N9W4C5_9GAMM</name>
<reference evidence="13 14" key="1">
    <citation type="journal article" date="2015" name="Int. J. Syst. Evol. Microbiol.">
        <title>Acinetobacter equi sp. nov. isolated from horse faeces.</title>
        <authorList>
            <person name="Poppel M.T."/>
            <person name="Skiebe E."/>
            <person name="Laue M."/>
            <person name="Bergmann H."/>
            <person name="Ebersberger I."/>
            <person name="Garn T."/>
            <person name="Fruth A."/>
            <person name="Baumgardt S."/>
            <person name="Busse H.J."/>
            <person name="Wilharm G."/>
        </authorList>
    </citation>
    <scope>NUCLEOTIDE SEQUENCE [LARGE SCALE GENOMIC DNA]</scope>
    <source>
        <strain evidence="13 14">114</strain>
    </source>
</reference>
<dbReference type="SUPFAM" id="SSF54523">
    <property type="entry name" value="Pili subunits"/>
    <property type="match status" value="1"/>
</dbReference>
<dbReference type="Pfam" id="PF03934">
    <property type="entry name" value="T2SSK"/>
    <property type="match status" value="1"/>
</dbReference>
<keyword evidence="4 10" id="KW-1003">Cell membrane</keyword>
<dbReference type="GO" id="GO:0009306">
    <property type="term" value="P:protein secretion"/>
    <property type="evidence" value="ECO:0007669"/>
    <property type="project" value="InterPro"/>
</dbReference>
<keyword evidence="7" id="KW-0653">Protein transport</keyword>
<evidence type="ECO:0000256" key="4">
    <source>
        <dbReference type="ARBA" id="ARBA00022475"/>
    </source>
</evidence>
<keyword evidence="9 10" id="KW-0472">Membrane</keyword>
<gene>
    <name evidence="13" type="ORF">AOY20_10880</name>
</gene>
<dbReference type="InterPro" id="IPR045584">
    <property type="entry name" value="Pilin-like"/>
</dbReference>
<keyword evidence="8" id="KW-1133">Transmembrane helix</keyword>
<proteinExistence type="inferred from homology"/>
<evidence type="ECO:0000259" key="12">
    <source>
        <dbReference type="Pfam" id="PF21687"/>
    </source>
</evidence>
<dbReference type="STRING" id="1324350.AOY20_10880"/>
<keyword evidence="14" id="KW-1185">Reference proteome</keyword>
<dbReference type="Gene3D" id="3.30.1300.30">
    <property type="entry name" value="GSPII I/J protein-like"/>
    <property type="match status" value="1"/>
</dbReference>
<evidence type="ECO:0000259" key="11">
    <source>
        <dbReference type="Pfam" id="PF03934"/>
    </source>
</evidence>
<dbReference type="InterPro" id="IPR038072">
    <property type="entry name" value="GspK_central_sf"/>
</dbReference>
<evidence type="ECO:0000256" key="1">
    <source>
        <dbReference type="ARBA" id="ARBA00004533"/>
    </source>
</evidence>
<dbReference type="Pfam" id="PF21687">
    <property type="entry name" value="T2SSK_1st"/>
    <property type="match status" value="1"/>
</dbReference>
<dbReference type="InterPro" id="IPR005628">
    <property type="entry name" value="GspK"/>
</dbReference>
<dbReference type="PANTHER" id="PTHR38831:SF1">
    <property type="entry name" value="TYPE II SECRETION SYSTEM PROTEIN K-RELATED"/>
    <property type="match status" value="1"/>
</dbReference>
<dbReference type="AlphaFoldDB" id="A0A0N9W4C5"/>
<dbReference type="OrthoDB" id="5293133at2"/>
<evidence type="ECO:0000256" key="5">
    <source>
        <dbReference type="ARBA" id="ARBA00022519"/>
    </source>
</evidence>